<dbReference type="SUPFAM" id="SSF53448">
    <property type="entry name" value="Nucleotide-diphospho-sugar transferases"/>
    <property type="match status" value="1"/>
</dbReference>
<keyword evidence="2" id="KW-0808">Transferase</keyword>
<dbReference type="CDD" id="cd02511">
    <property type="entry name" value="Beta4Glucosyltransferase"/>
    <property type="match status" value="1"/>
</dbReference>
<comment type="caution">
    <text evidence="2">The sequence shown here is derived from an EMBL/GenBank/DDBJ whole genome shotgun (WGS) entry which is preliminary data.</text>
</comment>
<sequence>MDITPPASEDITVVLIDSTTPDALVRCVQQVVRTGGGCQVVVVSARATSLPSHLARRTRTVRVSEAAALDGAAASEASARALVLVAPTSAAFSTGWPAAVRERARVHSQTISVVGAHGRSILVVPRAVTDVRASRSSWVGATGLRLRESAQEVTARRTISAVMIVKDEEEVLDECLTALVPFVDEVVVYDTGSTDRTVDIARSHGVVVVEGYWNDHFGDARNRALEHATSDWVIQVDADEVMEGDVDAWRRQLDTDPYDQISITIISTAHRGSTTGLTTQPSRIFRRGYYRWTGALHEYPLALPGIPARGMSPQQPPVRLMHSGYQPQRTAERNKAMRNLALSTKELEATPKGDPERAVLLSNQGRTLLWAGKTDEALEVLEELRTTPGNPTSIVIGGRAALEVLLASHRTDEVEPWLEVMASSGEAPGNIAVYRARKHIKLNEPTAALDAVSSLTDGGGTDPWGMPFDPARAQVIEAAAKISLGDPHTGADLLLDLVRTASDAVPFDLIVNAVSAAGRRLVEIAGIAPNQFIERTIREASAMHPVVALEWFEALHEANPHDRRPVVAGNLFAARAAWTVALAWSVRARELGLEEVCALRGLGENQSMPVADRVMAWLVLASVLGEHDAPEQVSRLVAHTDPRDLLVLRSHAEQHGLDASTLVTSARISLSSTAATPLVLMGEQR</sequence>
<organism evidence="2 3">
    <name type="scientific">Quadrisphaera setariae</name>
    <dbReference type="NCBI Taxonomy" id="2593304"/>
    <lineage>
        <taxon>Bacteria</taxon>
        <taxon>Bacillati</taxon>
        <taxon>Actinomycetota</taxon>
        <taxon>Actinomycetes</taxon>
        <taxon>Kineosporiales</taxon>
        <taxon>Kineosporiaceae</taxon>
        <taxon>Quadrisphaera</taxon>
    </lineage>
</organism>
<evidence type="ECO:0000313" key="3">
    <source>
        <dbReference type="Proteomes" id="UP000321234"/>
    </source>
</evidence>
<dbReference type="PANTHER" id="PTHR43630:SF2">
    <property type="entry name" value="GLYCOSYLTRANSFERASE"/>
    <property type="match status" value="1"/>
</dbReference>
<dbReference type="Pfam" id="PF00535">
    <property type="entry name" value="Glycos_transf_2"/>
    <property type="match status" value="1"/>
</dbReference>
<gene>
    <name evidence="2" type="ORF">FMM08_16340</name>
</gene>
<evidence type="ECO:0000313" key="2">
    <source>
        <dbReference type="EMBL" id="TXR55064.1"/>
    </source>
</evidence>
<dbReference type="OrthoDB" id="9815923at2"/>
<name>A0A5C8ZC95_9ACTN</name>
<dbReference type="Gene3D" id="3.90.550.10">
    <property type="entry name" value="Spore Coat Polysaccharide Biosynthesis Protein SpsA, Chain A"/>
    <property type="match status" value="1"/>
</dbReference>
<dbReference type="RefSeq" id="WP_147927454.1">
    <property type="nucleotide sequence ID" value="NZ_VKAC01000010.1"/>
</dbReference>
<dbReference type="InterPro" id="IPR001173">
    <property type="entry name" value="Glyco_trans_2-like"/>
</dbReference>
<keyword evidence="3" id="KW-1185">Reference proteome</keyword>
<feature type="domain" description="Glycosyltransferase 2-like" evidence="1">
    <location>
        <begin position="160"/>
        <end position="283"/>
    </location>
</feature>
<dbReference type="GO" id="GO:0016740">
    <property type="term" value="F:transferase activity"/>
    <property type="evidence" value="ECO:0007669"/>
    <property type="project" value="UniProtKB-KW"/>
</dbReference>
<dbReference type="AlphaFoldDB" id="A0A5C8ZC95"/>
<protein>
    <submittedName>
        <fullName evidence="2">Glycosyltransferase family 2 protein</fullName>
    </submittedName>
</protein>
<proteinExistence type="predicted"/>
<evidence type="ECO:0000259" key="1">
    <source>
        <dbReference type="Pfam" id="PF00535"/>
    </source>
</evidence>
<dbReference type="PANTHER" id="PTHR43630">
    <property type="entry name" value="POLY-BETA-1,6-N-ACETYL-D-GLUCOSAMINE SYNTHASE"/>
    <property type="match status" value="1"/>
</dbReference>
<dbReference type="InterPro" id="IPR029044">
    <property type="entry name" value="Nucleotide-diphossugar_trans"/>
</dbReference>
<dbReference type="Proteomes" id="UP000321234">
    <property type="component" value="Unassembled WGS sequence"/>
</dbReference>
<reference evidence="2 3" key="1">
    <citation type="submission" date="2019-07" db="EMBL/GenBank/DDBJ databases">
        <title>Quadrisphaera sp. strain DD2A genome sequencing and assembly.</title>
        <authorList>
            <person name="Kim I."/>
        </authorList>
    </citation>
    <scope>NUCLEOTIDE SEQUENCE [LARGE SCALE GENOMIC DNA]</scope>
    <source>
        <strain evidence="2 3">DD2A</strain>
    </source>
</reference>
<dbReference type="EMBL" id="VKAC01000010">
    <property type="protein sequence ID" value="TXR55064.1"/>
    <property type="molecule type" value="Genomic_DNA"/>
</dbReference>
<accession>A0A5C8ZC95</accession>